<protein>
    <submittedName>
        <fullName evidence="2">Uncharacterized protein</fullName>
    </submittedName>
</protein>
<feature type="transmembrane region" description="Helical" evidence="1">
    <location>
        <begin position="12"/>
        <end position="28"/>
    </location>
</feature>
<dbReference type="KEGG" id="dmm:dnm_002850"/>
<keyword evidence="1" id="KW-0472">Membrane</keyword>
<keyword evidence="3" id="KW-1185">Reference proteome</keyword>
<dbReference type="EMBL" id="CP061800">
    <property type="protein sequence ID" value="QTA84291.1"/>
    <property type="molecule type" value="Genomic_DNA"/>
</dbReference>
<sequence>MLPRADKNLTDSIAPIATLFLFRMFLWFKNHGVIKYRDKQDQFF</sequence>
<dbReference type="AlphaFoldDB" id="A0A975BF86"/>
<proteinExistence type="predicted"/>
<accession>A0A975BF86</accession>
<evidence type="ECO:0000256" key="1">
    <source>
        <dbReference type="SAM" id="Phobius"/>
    </source>
</evidence>
<name>A0A975BF86_9BACT</name>
<keyword evidence="1" id="KW-1133">Transmembrane helix</keyword>
<evidence type="ECO:0000313" key="3">
    <source>
        <dbReference type="Proteomes" id="UP000663722"/>
    </source>
</evidence>
<reference evidence="2" key="1">
    <citation type="journal article" date="2021" name="Microb. Physiol.">
        <title>Proteogenomic Insights into the Physiology of Marine, Sulfate-Reducing, Filamentous Desulfonema limicola and Desulfonema magnum.</title>
        <authorList>
            <person name="Schnaars V."/>
            <person name="Wohlbrand L."/>
            <person name="Scheve S."/>
            <person name="Hinrichs C."/>
            <person name="Reinhardt R."/>
            <person name="Rabus R."/>
        </authorList>
    </citation>
    <scope>NUCLEOTIDE SEQUENCE</scope>
    <source>
        <strain evidence="2">4be13</strain>
    </source>
</reference>
<keyword evidence="1" id="KW-0812">Transmembrane</keyword>
<evidence type="ECO:0000313" key="2">
    <source>
        <dbReference type="EMBL" id="QTA84291.1"/>
    </source>
</evidence>
<gene>
    <name evidence="2" type="ORF">dnm_002850</name>
</gene>
<organism evidence="2 3">
    <name type="scientific">Desulfonema magnum</name>
    <dbReference type="NCBI Taxonomy" id="45655"/>
    <lineage>
        <taxon>Bacteria</taxon>
        <taxon>Pseudomonadati</taxon>
        <taxon>Thermodesulfobacteriota</taxon>
        <taxon>Desulfobacteria</taxon>
        <taxon>Desulfobacterales</taxon>
        <taxon>Desulfococcaceae</taxon>
        <taxon>Desulfonema</taxon>
    </lineage>
</organism>
<dbReference type="Proteomes" id="UP000663722">
    <property type="component" value="Chromosome"/>
</dbReference>